<dbReference type="PROSITE" id="PS51375">
    <property type="entry name" value="PPR"/>
    <property type="match status" value="4"/>
</dbReference>
<evidence type="ECO:0000313" key="5">
    <source>
        <dbReference type="Proteomes" id="UP001237642"/>
    </source>
</evidence>
<evidence type="ECO:0000256" key="3">
    <source>
        <dbReference type="PROSITE-ProRule" id="PRU00708"/>
    </source>
</evidence>
<evidence type="ECO:0000256" key="2">
    <source>
        <dbReference type="ARBA" id="ARBA00022737"/>
    </source>
</evidence>
<dbReference type="InterPro" id="IPR046848">
    <property type="entry name" value="E_motif"/>
</dbReference>
<dbReference type="GO" id="GO:0009451">
    <property type="term" value="P:RNA modification"/>
    <property type="evidence" value="ECO:0007669"/>
    <property type="project" value="InterPro"/>
</dbReference>
<reference evidence="4" key="2">
    <citation type="submission" date="2023-05" db="EMBL/GenBank/DDBJ databases">
        <authorList>
            <person name="Schelkunov M.I."/>
        </authorList>
    </citation>
    <scope>NUCLEOTIDE SEQUENCE</scope>
    <source>
        <strain evidence="4">Hsosn_3</strain>
        <tissue evidence="4">Leaf</tissue>
    </source>
</reference>
<dbReference type="FunFam" id="1.25.40.10:FF:000333">
    <property type="entry name" value="Pentatricopeptide repeat-containing protein"/>
    <property type="match status" value="1"/>
</dbReference>
<proteinExistence type="inferred from homology"/>
<protein>
    <submittedName>
        <fullName evidence="4">AUX/IAA transcriptional regulator family protein</fullName>
    </submittedName>
</protein>
<dbReference type="InterPro" id="IPR046960">
    <property type="entry name" value="PPR_At4g14850-like_plant"/>
</dbReference>
<dbReference type="InterPro" id="IPR011990">
    <property type="entry name" value="TPR-like_helical_dom_sf"/>
</dbReference>
<dbReference type="Pfam" id="PF01535">
    <property type="entry name" value="PPR"/>
    <property type="match status" value="6"/>
</dbReference>
<dbReference type="AlphaFoldDB" id="A0AAD8H8I9"/>
<feature type="repeat" description="PPR" evidence="3">
    <location>
        <begin position="120"/>
        <end position="154"/>
    </location>
</feature>
<dbReference type="InterPro" id="IPR002885">
    <property type="entry name" value="PPR_rpt"/>
</dbReference>
<dbReference type="Pfam" id="PF13041">
    <property type="entry name" value="PPR_2"/>
    <property type="match status" value="1"/>
</dbReference>
<evidence type="ECO:0000256" key="1">
    <source>
        <dbReference type="ARBA" id="ARBA00006643"/>
    </source>
</evidence>
<keyword evidence="2" id="KW-0677">Repeat</keyword>
<sequence length="437" mass="48640">MSVIGGYIKAGDMMEARVLFEAMPMKDLAVWNVMISGYVDVEDLVASVYLLEAMPFHEVGTWNVILSGFCKARDLESAKNCFNKMPCKNVASWTMMVDGYVKSGDLNEARLMFDEMPEKNLISWTTMIGGYAKNGQPRCTLELFEQLKEQGIKPDVTLIIGIISACSHLGILDVAESIINEYIGPSLYSNLHVITSLIDMYAKCGSIEKALKVFHTTLGKDLLCYSTMIAAFANYGLGHEAISLFHDMQRENVKPDGVIFIGVLSACNHGGLVEEGRRFFKQMIEKYDVQPTEKHYACMVDLFGRAGCLQEAHNLITTMPMAPSTVVWGALLAACSVHHNVELAEVAAAELFKIEPDNSGNYILLSNIYASAGRWHDVSNARSMIRSQRVRKNRGSSWIELGAVVHEFVMADDSHMDADDIYCILDFLTEDMKLSYI</sequence>
<keyword evidence="5" id="KW-1185">Reference proteome</keyword>
<feature type="repeat" description="PPR" evidence="3">
    <location>
        <begin position="221"/>
        <end position="255"/>
    </location>
</feature>
<dbReference type="PANTHER" id="PTHR47926:SF537">
    <property type="entry name" value="PENTACOTRIPEPTIDE-REPEAT REGION OF PRORP DOMAIN-CONTAINING PROTEIN"/>
    <property type="match status" value="1"/>
</dbReference>
<dbReference type="Proteomes" id="UP001237642">
    <property type="component" value="Unassembled WGS sequence"/>
</dbReference>
<accession>A0AAD8H8I9</accession>
<dbReference type="Gene3D" id="1.25.40.10">
    <property type="entry name" value="Tetratricopeptide repeat domain"/>
    <property type="match status" value="3"/>
</dbReference>
<name>A0AAD8H8I9_9APIA</name>
<dbReference type="NCBIfam" id="TIGR00756">
    <property type="entry name" value="PPR"/>
    <property type="match status" value="5"/>
</dbReference>
<dbReference type="EMBL" id="JAUIZM010000010">
    <property type="protein sequence ID" value="KAK1362484.1"/>
    <property type="molecule type" value="Genomic_DNA"/>
</dbReference>
<dbReference type="FunFam" id="1.25.40.10:FF:000184">
    <property type="entry name" value="Pentatricopeptide repeat-containing protein, chloroplastic"/>
    <property type="match status" value="1"/>
</dbReference>
<reference evidence="4" key="1">
    <citation type="submission" date="2023-02" db="EMBL/GenBank/DDBJ databases">
        <title>Genome of toxic invasive species Heracleum sosnowskyi carries increased number of genes despite the absence of recent whole-genome duplications.</title>
        <authorList>
            <person name="Schelkunov M."/>
            <person name="Shtratnikova V."/>
            <person name="Makarenko M."/>
            <person name="Klepikova A."/>
            <person name="Omelchenko D."/>
            <person name="Novikova G."/>
            <person name="Obukhova E."/>
            <person name="Bogdanov V."/>
            <person name="Penin A."/>
            <person name="Logacheva M."/>
        </authorList>
    </citation>
    <scope>NUCLEOTIDE SEQUENCE</scope>
    <source>
        <strain evidence="4">Hsosn_3</strain>
        <tissue evidence="4">Leaf</tissue>
    </source>
</reference>
<evidence type="ECO:0000313" key="4">
    <source>
        <dbReference type="EMBL" id="KAK1362484.1"/>
    </source>
</evidence>
<organism evidence="4 5">
    <name type="scientific">Heracleum sosnowskyi</name>
    <dbReference type="NCBI Taxonomy" id="360622"/>
    <lineage>
        <taxon>Eukaryota</taxon>
        <taxon>Viridiplantae</taxon>
        <taxon>Streptophyta</taxon>
        <taxon>Embryophyta</taxon>
        <taxon>Tracheophyta</taxon>
        <taxon>Spermatophyta</taxon>
        <taxon>Magnoliopsida</taxon>
        <taxon>eudicotyledons</taxon>
        <taxon>Gunneridae</taxon>
        <taxon>Pentapetalae</taxon>
        <taxon>asterids</taxon>
        <taxon>campanulids</taxon>
        <taxon>Apiales</taxon>
        <taxon>Apiaceae</taxon>
        <taxon>Apioideae</taxon>
        <taxon>apioid superclade</taxon>
        <taxon>Tordylieae</taxon>
        <taxon>Tordyliinae</taxon>
        <taxon>Heracleum</taxon>
    </lineage>
</organism>
<dbReference type="Pfam" id="PF20431">
    <property type="entry name" value="E_motif"/>
    <property type="match status" value="1"/>
</dbReference>
<dbReference type="GO" id="GO:0003723">
    <property type="term" value="F:RNA binding"/>
    <property type="evidence" value="ECO:0007669"/>
    <property type="project" value="InterPro"/>
</dbReference>
<feature type="repeat" description="PPR" evidence="3">
    <location>
        <begin position="58"/>
        <end position="88"/>
    </location>
</feature>
<comment type="caution">
    <text evidence="4">The sequence shown here is derived from an EMBL/GenBank/DDBJ whole genome shotgun (WGS) entry which is preliminary data.</text>
</comment>
<dbReference type="PANTHER" id="PTHR47926">
    <property type="entry name" value="PENTATRICOPEPTIDE REPEAT-CONTAINING PROTEIN"/>
    <property type="match status" value="1"/>
</dbReference>
<comment type="similarity">
    <text evidence="1">Belongs to the PPR family. PCMP-H subfamily.</text>
</comment>
<gene>
    <name evidence="4" type="ORF">POM88_046958</name>
</gene>
<feature type="repeat" description="PPR" evidence="3">
    <location>
        <begin position="89"/>
        <end position="119"/>
    </location>
</feature>